<evidence type="ECO:0000256" key="6">
    <source>
        <dbReference type="ARBA" id="ARBA00033773"/>
    </source>
</evidence>
<proteinExistence type="inferred from homology"/>
<dbReference type="AlphaFoldDB" id="A0A1Y2C2H7"/>
<keyword evidence="3" id="KW-0969">Cilium</keyword>
<organism evidence="9 10">
    <name type="scientific">Rhizoclosmatium globosum</name>
    <dbReference type="NCBI Taxonomy" id="329046"/>
    <lineage>
        <taxon>Eukaryota</taxon>
        <taxon>Fungi</taxon>
        <taxon>Fungi incertae sedis</taxon>
        <taxon>Chytridiomycota</taxon>
        <taxon>Chytridiomycota incertae sedis</taxon>
        <taxon>Chytridiomycetes</taxon>
        <taxon>Chytridiales</taxon>
        <taxon>Chytriomycetaceae</taxon>
        <taxon>Rhizoclosmatium</taxon>
    </lineage>
</organism>
<keyword evidence="10" id="KW-1185">Reference proteome</keyword>
<sequence>MKIRREELRSKREAERKKICEAKMLQRWRNECDELRAIESKVLVEKVTKERGAQLEEHRIKHLKDEEEKKFFAQLWEQDRQKKIAREDRERNQLREMNAITVAMLDSQLTQLRAQQAEEERLKQEEALLMRQEMQMRKLEDQRNLLRKEQDQKAMREQLDKFNSLRLQARANEIQLSLEQDIKIVSDVLALDAAEKEAQSRRRTELRKEMQIYREHLLEQRRLERERDQEIARMEKAEGDKLWNARAEKWNKEQRARDKLMVEVLSGRRDQLKYSLEQNRQRQEQTRLNVNKSSAKSRLQITWKLLTRNVRRL</sequence>
<name>A0A1Y2C2H7_9FUNG</name>
<dbReference type="GO" id="GO:0005929">
    <property type="term" value="C:cilium"/>
    <property type="evidence" value="ECO:0007669"/>
    <property type="project" value="UniProtKB-SubCell"/>
</dbReference>
<evidence type="ECO:0000256" key="3">
    <source>
        <dbReference type="ARBA" id="ARBA00023069"/>
    </source>
</evidence>
<evidence type="ECO:0000259" key="8">
    <source>
        <dbReference type="Pfam" id="PF13868"/>
    </source>
</evidence>
<evidence type="ECO:0000313" key="10">
    <source>
        <dbReference type="Proteomes" id="UP000193642"/>
    </source>
</evidence>
<evidence type="ECO:0000256" key="7">
    <source>
        <dbReference type="SAM" id="Coils"/>
    </source>
</evidence>
<feature type="coiled-coil region" evidence="7">
    <location>
        <begin position="105"/>
        <end position="156"/>
    </location>
</feature>
<keyword evidence="4" id="KW-0966">Cell projection</keyword>
<dbReference type="EMBL" id="MCGO01000032">
    <property type="protein sequence ID" value="ORY41229.1"/>
    <property type="molecule type" value="Genomic_DNA"/>
</dbReference>
<evidence type="ECO:0000256" key="2">
    <source>
        <dbReference type="ARBA" id="ARBA00023054"/>
    </source>
</evidence>
<accession>A0A1Y2C2H7</accession>
<dbReference type="InterPro" id="IPR043597">
    <property type="entry name" value="TPH_dom"/>
</dbReference>
<keyword evidence="2 7" id="KW-0175">Coiled coil</keyword>
<dbReference type="STRING" id="329046.A0A1Y2C2H7"/>
<dbReference type="InterPro" id="IPR043596">
    <property type="entry name" value="CFAP53/TCHP"/>
</dbReference>
<protein>
    <recommendedName>
        <fullName evidence="6">Cilia- and flagella-associated protein 53</fullName>
    </recommendedName>
</protein>
<comment type="subcellular location">
    <subcellularLocation>
        <location evidence="1">Cell projection</location>
        <location evidence="1">Cilium</location>
    </subcellularLocation>
</comment>
<gene>
    <name evidence="9" type="ORF">BCR33DRAFT_342469</name>
</gene>
<evidence type="ECO:0000313" key="9">
    <source>
        <dbReference type="EMBL" id="ORY41229.1"/>
    </source>
</evidence>
<comment type="caution">
    <text evidence="9">The sequence shown here is derived from an EMBL/GenBank/DDBJ whole genome shotgun (WGS) entry which is preliminary data.</text>
</comment>
<dbReference type="PANTHER" id="PTHR31183:SF1">
    <property type="entry name" value="CILIA- AND FLAGELLA-ASSOCIATED PROTEIN 53"/>
    <property type="match status" value="1"/>
</dbReference>
<dbReference type="PANTHER" id="PTHR31183">
    <property type="entry name" value="TRICHOPLEIN KERATIN FILAMENT-BINDING PROTEIN FAMILY MEMBER"/>
    <property type="match status" value="1"/>
</dbReference>
<evidence type="ECO:0000256" key="4">
    <source>
        <dbReference type="ARBA" id="ARBA00023273"/>
    </source>
</evidence>
<reference evidence="9 10" key="1">
    <citation type="submission" date="2016-07" db="EMBL/GenBank/DDBJ databases">
        <title>Pervasive Adenine N6-methylation of Active Genes in Fungi.</title>
        <authorList>
            <consortium name="DOE Joint Genome Institute"/>
            <person name="Mondo S.J."/>
            <person name="Dannebaum R.O."/>
            <person name="Kuo R.C."/>
            <person name="Labutti K."/>
            <person name="Haridas S."/>
            <person name="Kuo A."/>
            <person name="Salamov A."/>
            <person name="Ahrendt S.R."/>
            <person name="Lipzen A."/>
            <person name="Sullivan W."/>
            <person name="Andreopoulos W.B."/>
            <person name="Clum A."/>
            <person name="Lindquist E."/>
            <person name="Daum C."/>
            <person name="Ramamoorthy G.K."/>
            <person name="Gryganskyi A."/>
            <person name="Culley D."/>
            <person name="Magnuson J.K."/>
            <person name="James T.Y."/>
            <person name="O'Malley M.A."/>
            <person name="Stajich J.E."/>
            <person name="Spatafora J.W."/>
            <person name="Visel A."/>
            <person name="Grigoriev I.V."/>
        </authorList>
    </citation>
    <scope>NUCLEOTIDE SEQUENCE [LARGE SCALE GENOMIC DNA]</scope>
    <source>
        <strain evidence="9 10">JEL800</strain>
    </source>
</reference>
<comment type="similarity">
    <text evidence="5">Belongs to the CFAP53 family.</text>
</comment>
<feature type="coiled-coil region" evidence="7">
    <location>
        <begin position="196"/>
        <end position="240"/>
    </location>
</feature>
<dbReference type="Proteomes" id="UP000193642">
    <property type="component" value="Unassembled WGS sequence"/>
</dbReference>
<evidence type="ECO:0000256" key="5">
    <source>
        <dbReference type="ARBA" id="ARBA00033747"/>
    </source>
</evidence>
<feature type="domain" description="Trichohyalin-plectin-homology" evidence="8">
    <location>
        <begin position="28"/>
        <end position="287"/>
    </location>
</feature>
<dbReference type="Pfam" id="PF13868">
    <property type="entry name" value="TPH"/>
    <property type="match status" value="1"/>
</dbReference>
<dbReference type="OrthoDB" id="75950at2759"/>
<evidence type="ECO:0000256" key="1">
    <source>
        <dbReference type="ARBA" id="ARBA00004138"/>
    </source>
</evidence>